<dbReference type="FunFam" id="1.20.120.80:FF:000001">
    <property type="entry name" value="Cytochrome (Ubi)quinol oxidase subunit III"/>
    <property type="match status" value="1"/>
</dbReference>
<feature type="domain" description="Heme-copper oxidase subunit III family profile" evidence="11">
    <location>
        <begin position="1"/>
        <end position="210"/>
    </location>
</feature>
<feature type="transmembrane region" description="Helical" evidence="10">
    <location>
        <begin position="108"/>
        <end position="125"/>
    </location>
</feature>
<name>A0A1Y2T1U2_SYMTR</name>
<dbReference type="SUPFAM" id="SSF81452">
    <property type="entry name" value="Cytochrome c oxidase subunit III-like"/>
    <property type="match status" value="1"/>
</dbReference>
<evidence type="ECO:0000313" key="13">
    <source>
        <dbReference type="Proteomes" id="UP000194267"/>
    </source>
</evidence>
<proteinExistence type="inferred from homology"/>
<keyword evidence="3" id="KW-1003">Cell membrane</keyword>
<feature type="transmembrane region" description="Helical" evidence="10">
    <location>
        <begin position="36"/>
        <end position="57"/>
    </location>
</feature>
<evidence type="ECO:0000259" key="11">
    <source>
        <dbReference type="PROSITE" id="PS50253"/>
    </source>
</evidence>
<dbReference type="GO" id="GO:0004129">
    <property type="term" value="F:cytochrome-c oxidase activity"/>
    <property type="evidence" value="ECO:0007669"/>
    <property type="project" value="InterPro"/>
</dbReference>
<feature type="transmembrane region" description="Helical" evidence="10">
    <location>
        <begin position="145"/>
        <end position="169"/>
    </location>
</feature>
<dbReference type="InterPro" id="IPR024791">
    <property type="entry name" value="Cyt_c/ubiquinol_Oxase_su3"/>
</dbReference>
<evidence type="ECO:0000256" key="10">
    <source>
        <dbReference type="SAM" id="Phobius"/>
    </source>
</evidence>
<feature type="compositionally biased region" description="Low complexity" evidence="9">
    <location>
        <begin position="7"/>
        <end position="19"/>
    </location>
</feature>
<dbReference type="GO" id="GO:0016491">
    <property type="term" value="F:oxidoreductase activity"/>
    <property type="evidence" value="ECO:0007669"/>
    <property type="project" value="UniProtKB-KW"/>
</dbReference>
<dbReference type="InterPro" id="IPR000298">
    <property type="entry name" value="Cyt_c_oxidase-like_su3"/>
</dbReference>
<evidence type="ECO:0000256" key="2">
    <source>
        <dbReference type="ARBA" id="ARBA00010581"/>
    </source>
</evidence>
<feature type="transmembrane region" description="Helical" evidence="10">
    <location>
        <begin position="77"/>
        <end position="96"/>
    </location>
</feature>
<keyword evidence="5 10" id="KW-1133">Transmembrane helix</keyword>
<evidence type="ECO:0000256" key="4">
    <source>
        <dbReference type="ARBA" id="ARBA00022692"/>
    </source>
</evidence>
<reference evidence="13" key="1">
    <citation type="submission" date="2016-04" db="EMBL/GenBank/DDBJ databases">
        <authorList>
            <person name="Antunes L.P."/>
            <person name="Martins L.F."/>
            <person name="Pereira R.V."/>
            <person name="Thomas A.M."/>
            <person name="Barbosa D."/>
            <person name="Nascimento L."/>
            <person name="Silva G.M."/>
            <person name="Condomitti G.W."/>
            <person name="Digiampietri L.A."/>
            <person name="Lombardi K.C."/>
            <person name="Ramos P.L."/>
            <person name="Quaggio R.B."/>
            <person name="Oliveira J.C."/>
            <person name="Pascon R.C."/>
            <person name="Cruz J.B."/>
            <person name="Silva A.M."/>
            <person name="Setubal J.C."/>
        </authorList>
    </citation>
    <scope>NUCLEOTIDE SEQUENCE [LARGE SCALE GENOMIC DNA]</scope>
</reference>
<gene>
    <name evidence="12" type="ORF">A6D92_17460</name>
</gene>
<feature type="region of interest" description="Disordered" evidence="9">
    <location>
        <begin position="1"/>
        <end position="23"/>
    </location>
</feature>
<dbReference type="InterPro" id="IPR035973">
    <property type="entry name" value="Cyt_c_oxidase_su3-like_sf"/>
</dbReference>
<dbReference type="PANTHER" id="PTHR11403:SF2">
    <property type="entry name" value="CYTOCHROME BO(3) UBIQUINOL OXIDASE SUBUNIT 3"/>
    <property type="match status" value="1"/>
</dbReference>
<dbReference type="GO" id="GO:0019646">
    <property type="term" value="P:aerobic electron transport chain"/>
    <property type="evidence" value="ECO:0007669"/>
    <property type="project" value="InterPro"/>
</dbReference>
<dbReference type="EMBL" id="LWLV01001754">
    <property type="protein sequence ID" value="OTA40450.1"/>
    <property type="molecule type" value="Genomic_DNA"/>
</dbReference>
<dbReference type="AlphaFoldDB" id="A0A1Y2T1U2"/>
<sequence length="212" mass="23356">MARHGLAHGTHAHPAWAHHPQAHETNTGIDNRKLGIWLFIASESIFFASLLVGYLVLRGGHQPGVGPRDLFNIELTTVSTFVLLMSSLAMVLAVNAAQRNAGRLARRWVLVTALMGLTFLGFQAYEFTHFYHAGLSLSSSVFGTAFYTLTGFHGAHVAVGVIWLLTLLYHGRGPGLTADKADDVEVAGLYWHFVDIVWIVLFTVVYLLEFVQ</sequence>
<evidence type="ECO:0000256" key="8">
    <source>
        <dbReference type="RuleBase" id="RU003376"/>
    </source>
</evidence>
<comment type="caution">
    <text evidence="12">The sequence shown here is derived from an EMBL/GenBank/DDBJ whole genome shotgun (WGS) entry which is preliminary data.</text>
</comment>
<comment type="similarity">
    <text evidence="2 8">Belongs to the cytochrome c oxidase subunit 3 family.</text>
</comment>
<keyword evidence="4 8" id="KW-0812">Transmembrane</keyword>
<keyword evidence="6" id="KW-0560">Oxidoreductase</keyword>
<dbReference type="PROSITE" id="PS50253">
    <property type="entry name" value="COX3"/>
    <property type="match status" value="1"/>
</dbReference>
<dbReference type="Gene3D" id="1.20.120.80">
    <property type="entry name" value="Cytochrome c oxidase, subunit III, four-helix bundle"/>
    <property type="match status" value="1"/>
</dbReference>
<evidence type="ECO:0000256" key="5">
    <source>
        <dbReference type="ARBA" id="ARBA00022989"/>
    </source>
</evidence>
<evidence type="ECO:0000256" key="7">
    <source>
        <dbReference type="ARBA" id="ARBA00023136"/>
    </source>
</evidence>
<dbReference type="GO" id="GO:0005886">
    <property type="term" value="C:plasma membrane"/>
    <property type="evidence" value="ECO:0007669"/>
    <property type="project" value="UniProtKB-SubCell"/>
</dbReference>
<evidence type="ECO:0000256" key="6">
    <source>
        <dbReference type="ARBA" id="ARBA00023002"/>
    </source>
</evidence>
<protein>
    <submittedName>
        <fullName evidence="12">Cytochrome oxidase subunit III</fullName>
    </submittedName>
</protein>
<dbReference type="PANTHER" id="PTHR11403">
    <property type="entry name" value="CYTOCHROME C OXIDASE SUBUNIT III"/>
    <property type="match status" value="1"/>
</dbReference>
<dbReference type="InterPro" id="IPR013833">
    <property type="entry name" value="Cyt_c_oxidase_su3_a-hlx"/>
</dbReference>
<dbReference type="Proteomes" id="UP000194267">
    <property type="component" value="Unassembled WGS sequence"/>
</dbReference>
<evidence type="ECO:0000256" key="3">
    <source>
        <dbReference type="ARBA" id="ARBA00022475"/>
    </source>
</evidence>
<evidence type="ECO:0000256" key="1">
    <source>
        <dbReference type="ARBA" id="ARBA00004651"/>
    </source>
</evidence>
<dbReference type="InterPro" id="IPR033946">
    <property type="entry name" value="Ubiquinol_oxase_su3_dom"/>
</dbReference>
<accession>A0A1Y2T1U2</accession>
<organism evidence="12 13">
    <name type="scientific">Symbiobacterium thermophilum</name>
    <dbReference type="NCBI Taxonomy" id="2734"/>
    <lineage>
        <taxon>Bacteria</taxon>
        <taxon>Bacillati</taxon>
        <taxon>Bacillota</taxon>
        <taxon>Clostridia</taxon>
        <taxon>Eubacteriales</taxon>
        <taxon>Symbiobacteriaceae</taxon>
        <taxon>Symbiobacterium</taxon>
    </lineage>
</organism>
<keyword evidence="7 10" id="KW-0472">Membrane</keyword>
<dbReference type="Pfam" id="PF00510">
    <property type="entry name" value="COX3"/>
    <property type="match status" value="1"/>
</dbReference>
<feature type="transmembrane region" description="Helical" evidence="10">
    <location>
        <begin position="189"/>
        <end position="208"/>
    </location>
</feature>
<evidence type="ECO:0000313" key="12">
    <source>
        <dbReference type="EMBL" id="OTA40450.1"/>
    </source>
</evidence>
<comment type="subcellular location">
    <subcellularLocation>
        <location evidence="1 8">Cell membrane</location>
        <topology evidence="1 8">Multi-pass membrane protein</topology>
    </subcellularLocation>
</comment>
<dbReference type="CDD" id="cd02863">
    <property type="entry name" value="Ubiquinol_oxidase_III"/>
    <property type="match status" value="1"/>
</dbReference>
<evidence type="ECO:0000256" key="9">
    <source>
        <dbReference type="SAM" id="MobiDB-lite"/>
    </source>
</evidence>